<accession>A0AC61R996</accession>
<reference evidence="1" key="1">
    <citation type="submission" date="2019-04" db="EMBL/GenBank/DDBJ databases">
        <title>Microbes associate with the intestines of laboratory mice.</title>
        <authorList>
            <person name="Navarre W."/>
            <person name="Wong E."/>
            <person name="Huang K."/>
            <person name="Tropini C."/>
            <person name="Ng K."/>
            <person name="Yu B."/>
        </authorList>
    </citation>
    <scope>NUCLEOTIDE SEQUENCE</scope>
    <source>
        <strain evidence="1">NM09_H32</strain>
    </source>
</reference>
<evidence type="ECO:0000313" key="1">
    <source>
        <dbReference type="EMBL" id="TGY66624.1"/>
    </source>
</evidence>
<proteinExistence type="predicted"/>
<gene>
    <name evidence="1" type="ORF">E5336_03620</name>
</gene>
<keyword evidence="2" id="KW-1185">Reference proteome</keyword>
<evidence type="ECO:0000313" key="2">
    <source>
        <dbReference type="Proteomes" id="UP000308836"/>
    </source>
</evidence>
<sequence>MTPLIEYFQKGASKDSRALGVEIEHFVLNETTGKPMPYDEIAQLLEFLEPIYDKAYYEEGRLIALESKTTLITLEPGCQLELSFRYTPSLDQIRDWYEEAMEPIFAFVNERGYRIAYSGGLPTIPVADVPRILKKRYELMEKWFETTGTRGREMMKGTAAVHVSIDYGDEADFVKKYAMANYLHLMLSFLTSNTPMYEGKPNADVFLRDSIWEHTDSRRSGYMPKALDADFGFAAYANWVEQMPLVVMNDGVRITDAGQRTCMQVAETYGWNETVIAHYLSMVFPFVRLKRFIEIRSADCMPLAWTLSYCALIKGLFYDKDNVVFYSGKASACTIDTLHAYKRCIERDQWDAKVYGDTLAGALGTLLERAARGLDAKERAYLTRFERLVAERRHIFEESGENDG</sequence>
<comment type="caution">
    <text evidence="1">The sequence shown here is derived from an EMBL/GenBank/DDBJ whole genome shotgun (WGS) entry which is preliminary data.</text>
</comment>
<organism evidence="1 2">
    <name type="scientific">Dubosiella muris</name>
    <dbReference type="NCBI Taxonomy" id="3038133"/>
    <lineage>
        <taxon>Bacteria</taxon>
        <taxon>Bacillati</taxon>
        <taxon>Bacillota</taxon>
        <taxon>Erysipelotrichia</taxon>
        <taxon>Erysipelotrichales</taxon>
        <taxon>Erysipelotrichaceae</taxon>
        <taxon>Dubosiella</taxon>
    </lineage>
</organism>
<dbReference type="Proteomes" id="UP000308836">
    <property type="component" value="Unassembled WGS sequence"/>
</dbReference>
<protein>
    <submittedName>
        <fullName evidence="1">Uncharacterized protein</fullName>
    </submittedName>
</protein>
<name>A0AC61R996_9FIRM</name>
<dbReference type="EMBL" id="SRYG01000005">
    <property type="protein sequence ID" value="TGY66624.1"/>
    <property type="molecule type" value="Genomic_DNA"/>
</dbReference>